<feature type="domain" description="Cell wall hydrolase SleB" evidence="1">
    <location>
        <begin position="128"/>
        <end position="237"/>
    </location>
</feature>
<dbReference type="Gene3D" id="1.10.10.2520">
    <property type="entry name" value="Cell wall hydrolase SleB, domain 1"/>
    <property type="match status" value="1"/>
</dbReference>
<evidence type="ECO:0000259" key="1">
    <source>
        <dbReference type="Pfam" id="PF07486"/>
    </source>
</evidence>
<gene>
    <name evidence="2" type="ORF">PAA8504_03601</name>
</gene>
<sequence length="240" mass="26286">MQSDTFALRVFRRATMILGLLMALSVISTGNAQAEIRFSTKSSPTMDLSGGLAVEPTLGTRLQGLLGTSAPEVRPQRGAGLNRVFGSKTRAAVFKIDHTYDFVDTLPAASGDAQFECLVEALYFEARGESAEGVFAVAEVILNRVDSDRFPSSICKVVNQGTGKKYACQFSYTCDGIPDRIRETGAHERMKKIARLMIDEGPRDLTEGALFYHTKAVNPSWSRVFARTTTIGAHHFYNYG</sequence>
<dbReference type="RefSeq" id="WP_245897683.1">
    <property type="nucleotide sequence ID" value="NZ_ONZF01000011.1"/>
</dbReference>
<dbReference type="Pfam" id="PF07486">
    <property type="entry name" value="Hydrolase_2"/>
    <property type="match status" value="1"/>
</dbReference>
<dbReference type="Proteomes" id="UP000244912">
    <property type="component" value="Unassembled WGS sequence"/>
</dbReference>
<dbReference type="InterPro" id="IPR042047">
    <property type="entry name" value="SleB_dom1"/>
</dbReference>
<reference evidence="2 3" key="1">
    <citation type="submission" date="2018-03" db="EMBL/GenBank/DDBJ databases">
        <authorList>
            <person name="Keele B.F."/>
        </authorList>
    </citation>
    <scope>NUCLEOTIDE SEQUENCE [LARGE SCALE GENOMIC DNA]</scope>
    <source>
        <strain evidence="2 3">CECT 8504</strain>
    </source>
</reference>
<evidence type="ECO:0000313" key="3">
    <source>
        <dbReference type="Proteomes" id="UP000244912"/>
    </source>
</evidence>
<accession>A0A2R8C028</accession>
<name>A0A2R8C028_9RHOB</name>
<proteinExistence type="predicted"/>
<dbReference type="GO" id="GO:0016787">
    <property type="term" value="F:hydrolase activity"/>
    <property type="evidence" value="ECO:0007669"/>
    <property type="project" value="InterPro"/>
</dbReference>
<keyword evidence="3" id="KW-1185">Reference proteome</keyword>
<organism evidence="2 3">
    <name type="scientific">Palleronia abyssalis</name>
    <dbReference type="NCBI Taxonomy" id="1501240"/>
    <lineage>
        <taxon>Bacteria</taxon>
        <taxon>Pseudomonadati</taxon>
        <taxon>Pseudomonadota</taxon>
        <taxon>Alphaproteobacteria</taxon>
        <taxon>Rhodobacterales</taxon>
        <taxon>Roseobacteraceae</taxon>
        <taxon>Palleronia</taxon>
    </lineage>
</organism>
<dbReference type="EMBL" id="ONZF01000011">
    <property type="protein sequence ID" value="SPJ25750.1"/>
    <property type="molecule type" value="Genomic_DNA"/>
</dbReference>
<protein>
    <recommendedName>
        <fullName evidence="1">Cell wall hydrolase SleB domain-containing protein</fullName>
    </recommendedName>
</protein>
<dbReference type="InterPro" id="IPR011105">
    <property type="entry name" value="Cell_wall_hydrolase_SleB"/>
</dbReference>
<dbReference type="AlphaFoldDB" id="A0A2R8C028"/>
<evidence type="ECO:0000313" key="2">
    <source>
        <dbReference type="EMBL" id="SPJ25750.1"/>
    </source>
</evidence>